<comment type="caution">
    <text evidence="3">The sequence shown here is derived from an EMBL/GenBank/DDBJ whole genome shotgun (WGS) entry which is preliminary data.</text>
</comment>
<accession>A0A402A204</accession>
<evidence type="ECO:0008006" key="5">
    <source>
        <dbReference type="Google" id="ProtNLM"/>
    </source>
</evidence>
<keyword evidence="4" id="KW-1185">Reference proteome</keyword>
<evidence type="ECO:0000313" key="4">
    <source>
        <dbReference type="Proteomes" id="UP000287352"/>
    </source>
</evidence>
<keyword evidence="2" id="KW-0812">Transmembrane</keyword>
<keyword evidence="2" id="KW-1133">Transmembrane helix</keyword>
<feature type="transmembrane region" description="Helical" evidence="2">
    <location>
        <begin position="52"/>
        <end position="70"/>
    </location>
</feature>
<feature type="region of interest" description="Disordered" evidence="1">
    <location>
        <begin position="190"/>
        <end position="222"/>
    </location>
</feature>
<organism evidence="3 4">
    <name type="scientific">Tengunoibacter tsumagoiensis</name>
    <dbReference type="NCBI Taxonomy" id="2014871"/>
    <lineage>
        <taxon>Bacteria</taxon>
        <taxon>Bacillati</taxon>
        <taxon>Chloroflexota</taxon>
        <taxon>Ktedonobacteria</taxon>
        <taxon>Ktedonobacterales</taxon>
        <taxon>Dictyobacteraceae</taxon>
        <taxon>Tengunoibacter</taxon>
    </lineage>
</organism>
<keyword evidence="2" id="KW-0472">Membrane</keyword>
<name>A0A402A204_9CHLR</name>
<evidence type="ECO:0000256" key="2">
    <source>
        <dbReference type="SAM" id="Phobius"/>
    </source>
</evidence>
<proteinExistence type="predicted"/>
<feature type="transmembrane region" description="Helical" evidence="2">
    <location>
        <begin position="77"/>
        <end position="98"/>
    </location>
</feature>
<dbReference type="AlphaFoldDB" id="A0A402A204"/>
<dbReference type="Proteomes" id="UP000287352">
    <property type="component" value="Unassembled WGS sequence"/>
</dbReference>
<feature type="transmembrane region" description="Helical" evidence="2">
    <location>
        <begin position="110"/>
        <end position="140"/>
    </location>
</feature>
<dbReference type="EMBL" id="BIFR01000001">
    <property type="protein sequence ID" value="GCE13154.1"/>
    <property type="molecule type" value="Genomic_DNA"/>
</dbReference>
<reference evidence="4" key="1">
    <citation type="submission" date="2018-12" db="EMBL/GenBank/DDBJ databases">
        <title>Tengunoibacter tsumagoiensis gen. nov., sp. nov., Dictyobacter kobayashii sp. nov., D. alpinus sp. nov., and D. joshuensis sp. nov. and description of Dictyobacteraceae fam. nov. within the order Ktedonobacterales isolated from Tengu-no-mugimeshi.</title>
        <authorList>
            <person name="Wang C.M."/>
            <person name="Zheng Y."/>
            <person name="Sakai Y."/>
            <person name="Toyoda A."/>
            <person name="Minakuchi Y."/>
            <person name="Abe K."/>
            <person name="Yokota A."/>
            <person name="Yabe S."/>
        </authorList>
    </citation>
    <scope>NUCLEOTIDE SEQUENCE [LARGE SCALE GENOMIC DNA]</scope>
    <source>
        <strain evidence="4">Uno3</strain>
    </source>
</reference>
<sequence length="222" mass="24537">MQQRLSWRLVMNRLSWIVLLLGGFLALGVNYGEYLLPLSFATVAGFLFFRQGWHSLRAFSAVVLLAGIALGLSSHTYFLSILLLSLALCSFLNIFVNFTRHKLLMSLHVVIWLMAFAVLSVSMGGGILALCVALGVSFLLEKAIKPLNNALARRSGALRPQEQPYYTPPVHTPSYQTYGQGYQAIVPQKRAQEASGARNTEEPGVQSYELPQAQYPVLPPPQ</sequence>
<evidence type="ECO:0000256" key="1">
    <source>
        <dbReference type="SAM" id="MobiDB-lite"/>
    </source>
</evidence>
<protein>
    <recommendedName>
        <fullName evidence="5">Protein-glutamine gamma-glutamyltransferase TgpA N-terminal domain-containing protein</fullName>
    </recommendedName>
</protein>
<gene>
    <name evidence="3" type="ORF">KTT_30130</name>
</gene>
<dbReference type="RefSeq" id="WP_126580707.1">
    <property type="nucleotide sequence ID" value="NZ_BIFR01000001.1"/>
</dbReference>
<evidence type="ECO:0000313" key="3">
    <source>
        <dbReference type="EMBL" id="GCE13154.1"/>
    </source>
</evidence>